<dbReference type="EnsemblMetazoa" id="GPAI031378-RA">
    <property type="protein sequence ID" value="GPAI031378-PA"/>
    <property type="gene ID" value="GPAI031378"/>
</dbReference>
<accession>A0A1B0A1A4</accession>
<dbReference type="VEuPathDB" id="VectorBase:GPAI031378"/>
<dbReference type="Proteomes" id="UP000092445">
    <property type="component" value="Unassembled WGS sequence"/>
</dbReference>
<keyword evidence="2" id="KW-1185">Reference proteome</keyword>
<evidence type="ECO:0000313" key="2">
    <source>
        <dbReference type="Proteomes" id="UP000092445"/>
    </source>
</evidence>
<reference evidence="2" key="1">
    <citation type="submission" date="2014-03" db="EMBL/GenBank/DDBJ databases">
        <authorList>
            <person name="Aksoy S."/>
            <person name="Warren W."/>
            <person name="Wilson R.K."/>
        </authorList>
    </citation>
    <scope>NUCLEOTIDE SEQUENCE [LARGE SCALE GENOMIC DNA]</scope>
    <source>
        <strain evidence="2">IAEA</strain>
    </source>
</reference>
<proteinExistence type="predicted"/>
<name>A0A1B0A1A4_GLOPL</name>
<sequence>MDYKRRKAYKESVHGSCFANYYCEALVVTKFEKTQKKKRIEQHLLRTYIEINRRQKLKLDLMGVLQKQNKKDLILKLINLCATQWSSANTIDKDKMCYGSTETRKFPEKLDT</sequence>
<dbReference type="AlphaFoldDB" id="A0A1B0A1A4"/>
<organism evidence="1 2">
    <name type="scientific">Glossina pallidipes</name>
    <name type="common">Tsetse fly</name>
    <dbReference type="NCBI Taxonomy" id="7398"/>
    <lineage>
        <taxon>Eukaryota</taxon>
        <taxon>Metazoa</taxon>
        <taxon>Ecdysozoa</taxon>
        <taxon>Arthropoda</taxon>
        <taxon>Hexapoda</taxon>
        <taxon>Insecta</taxon>
        <taxon>Pterygota</taxon>
        <taxon>Neoptera</taxon>
        <taxon>Endopterygota</taxon>
        <taxon>Diptera</taxon>
        <taxon>Brachycera</taxon>
        <taxon>Muscomorpha</taxon>
        <taxon>Hippoboscoidea</taxon>
        <taxon>Glossinidae</taxon>
        <taxon>Glossina</taxon>
    </lineage>
</organism>
<reference evidence="1" key="2">
    <citation type="submission" date="2020-05" db="UniProtKB">
        <authorList>
            <consortium name="EnsemblMetazoa"/>
        </authorList>
    </citation>
    <scope>IDENTIFICATION</scope>
    <source>
        <strain evidence="1">IAEA</strain>
    </source>
</reference>
<protein>
    <submittedName>
        <fullName evidence="1">Uncharacterized protein</fullName>
    </submittedName>
</protein>
<evidence type="ECO:0000313" key="1">
    <source>
        <dbReference type="EnsemblMetazoa" id="GPAI031378-PA"/>
    </source>
</evidence>